<dbReference type="Gene3D" id="3.90.1150.10">
    <property type="entry name" value="Aspartate Aminotransferase, domain 1"/>
    <property type="match status" value="1"/>
</dbReference>
<comment type="similarity">
    <text evidence="2">Belongs to the class-V pyridoxal-phosphate-dependent aminotransferase family. NifS/IscS subfamily.</text>
</comment>
<dbReference type="EC" id="2.8.1.7" evidence="10"/>
<evidence type="ECO:0000259" key="9">
    <source>
        <dbReference type="Pfam" id="PF00266"/>
    </source>
</evidence>
<keyword evidence="5" id="KW-0663">Pyridoxal phosphate</keyword>
<dbReference type="STRING" id="1194083.BN12_350039"/>
<evidence type="ECO:0000256" key="5">
    <source>
        <dbReference type="ARBA" id="ARBA00022898"/>
    </source>
</evidence>
<dbReference type="InterPro" id="IPR015421">
    <property type="entry name" value="PyrdxlP-dep_Trfase_major"/>
</dbReference>
<dbReference type="Proteomes" id="UP000035721">
    <property type="component" value="Unassembled WGS sequence"/>
</dbReference>
<dbReference type="Pfam" id="PF00266">
    <property type="entry name" value="Aminotran_5"/>
    <property type="match status" value="1"/>
</dbReference>
<keyword evidence="4" id="KW-0479">Metal-binding</keyword>
<evidence type="ECO:0000256" key="6">
    <source>
        <dbReference type="ARBA" id="ARBA00023004"/>
    </source>
</evidence>
<dbReference type="RefSeq" id="WP_235432317.1">
    <property type="nucleotide sequence ID" value="NZ_HF570958.1"/>
</dbReference>
<evidence type="ECO:0000256" key="2">
    <source>
        <dbReference type="ARBA" id="ARBA00006490"/>
    </source>
</evidence>
<feature type="domain" description="Aminotransferase class V" evidence="9">
    <location>
        <begin position="4"/>
        <end position="376"/>
    </location>
</feature>
<evidence type="ECO:0000313" key="11">
    <source>
        <dbReference type="Proteomes" id="UP000035721"/>
    </source>
</evidence>
<dbReference type="InterPro" id="IPR015422">
    <property type="entry name" value="PyrdxlP-dep_Trfase_small"/>
</dbReference>
<organism evidence="10 11">
    <name type="scientific">Nostocoides japonicum T1-X7</name>
    <dbReference type="NCBI Taxonomy" id="1194083"/>
    <lineage>
        <taxon>Bacteria</taxon>
        <taxon>Bacillati</taxon>
        <taxon>Actinomycetota</taxon>
        <taxon>Actinomycetes</taxon>
        <taxon>Micrococcales</taxon>
        <taxon>Intrasporangiaceae</taxon>
        <taxon>Nostocoides</taxon>
    </lineage>
</organism>
<dbReference type="AlphaFoldDB" id="A0A077LY48"/>
<evidence type="ECO:0000256" key="1">
    <source>
        <dbReference type="ARBA" id="ARBA00001933"/>
    </source>
</evidence>
<dbReference type="EMBL" id="CAJB01000279">
    <property type="protein sequence ID" value="CCH78833.1"/>
    <property type="molecule type" value="Genomic_DNA"/>
</dbReference>
<gene>
    <name evidence="10" type="primary">iscSA</name>
    <name evidence="10" type="ORF">BN12_350039</name>
</gene>
<evidence type="ECO:0000256" key="4">
    <source>
        <dbReference type="ARBA" id="ARBA00022723"/>
    </source>
</evidence>
<protein>
    <submittedName>
        <fullName evidence="10">Cysteine desulfurase involved in tRNA thiolation</fullName>
        <ecNumber evidence="10">2.8.1.7</ecNumber>
    </submittedName>
</protein>
<dbReference type="GO" id="GO:0046872">
    <property type="term" value="F:metal ion binding"/>
    <property type="evidence" value="ECO:0007669"/>
    <property type="project" value="UniProtKB-KW"/>
</dbReference>
<sequence>MTAYLDHAATTPARASALAAFAEVAAMPGNPSSLHAAGRAVRRVVEESRESLAADLGAHPTEVVLTSGGTEADNLAVAGAFRARRAADPRRRRILLSPIEHHAVLDTVEHLVRAAGATVTWLDVDRQGLVSVAGLREAIATDPGSVALVSVMWANNEIGTVEPIGELAAVAHEHGIPLHTDAVQAFGHVPLDVHDVGADLVSVTAHKLGGPVGFGALVVRRDIALEPLTHGGGQERGLRSGTLAAAGARAFAVAAHEAVGSRESESARIVGLRDRLLRGAVALDEGIAVTGAWQAGDGLRRLPGNAHVIVEGADGESLLLLLDAAGIACSTGSACAAGVSRPSHVLTAIGYADAEARGALRLTLGHTSTDADVDAVLAVLPDVVTRSRAAVGVGA</sequence>
<keyword evidence="6" id="KW-0408">Iron</keyword>
<evidence type="ECO:0000313" key="10">
    <source>
        <dbReference type="EMBL" id="CCH78833.1"/>
    </source>
</evidence>
<keyword evidence="3 10" id="KW-0808">Transferase</keyword>
<dbReference type="Gene3D" id="3.40.640.10">
    <property type="entry name" value="Type I PLP-dependent aspartate aminotransferase-like (Major domain)"/>
    <property type="match status" value="1"/>
</dbReference>
<dbReference type="SUPFAM" id="SSF53383">
    <property type="entry name" value="PLP-dependent transferases"/>
    <property type="match status" value="1"/>
</dbReference>
<evidence type="ECO:0000256" key="8">
    <source>
        <dbReference type="ARBA" id="ARBA00050776"/>
    </source>
</evidence>
<dbReference type="FunFam" id="3.40.640.10:FF:000084">
    <property type="entry name" value="IscS-like cysteine desulfurase"/>
    <property type="match status" value="1"/>
</dbReference>
<dbReference type="GO" id="GO:0051536">
    <property type="term" value="F:iron-sulfur cluster binding"/>
    <property type="evidence" value="ECO:0007669"/>
    <property type="project" value="UniProtKB-KW"/>
</dbReference>
<comment type="cofactor">
    <cofactor evidence="1">
        <name>pyridoxal 5'-phosphate</name>
        <dbReference type="ChEBI" id="CHEBI:597326"/>
    </cofactor>
</comment>
<reference evidence="10 11" key="1">
    <citation type="journal article" date="2013" name="ISME J.">
        <title>A metabolic model for members of the genus Tetrasphaera involved in enhanced biological phosphorus removal.</title>
        <authorList>
            <person name="Kristiansen R."/>
            <person name="Nguyen H.T.T."/>
            <person name="Saunders A.M."/>
            <person name="Nielsen J.L."/>
            <person name="Wimmer R."/>
            <person name="Le V.Q."/>
            <person name="McIlroy S.J."/>
            <person name="Petrovski S."/>
            <person name="Seviour R.J."/>
            <person name="Calteau A."/>
            <person name="Nielsen K.L."/>
            <person name="Nielsen P.H."/>
        </authorList>
    </citation>
    <scope>NUCLEOTIDE SEQUENCE [LARGE SCALE GENOMIC DNA]</scope>
    <source>
        <strain evidence="10 11">T1-X7</strain>
    </source>
</reference>
<name>A0A077LY48_9MICO</name>
<dbReference type="InterPro" id="IPR016454">
    <property type="entry name" value="Cysteine_dSase"/>
</dbReference>
<comment type="caution">
    <text evidence="10">The sequence shown here is derived from an EMBL/GenBank/DDBJ whole genome shotgun (WGS) entry which is preliminary data.</text>
</comment>
<keyword evidence="11" id="KW-1185">Reference proteome</keyword>
<dbReference type="Gene3D" id="1.10.260.50">
    <property type="match status" value="1"/>
</dbReference>
<comment type="catalytic activity">
    <reaction evidence="8">
        <text>(sulfur carrier)-H + L-cysteine = (sulfur carrier)-SH + L-alanine</text>
        <dbReference type="Rhea" id="RHEA:43892"/>
        <dbReference type="Rhea" id="RHEA-COMP:14737"/>
        <dbReference type="Rhea" id="RHEA-COMP:14739"/>
        <dbReference type="ChEBI" id="CHEBI:29917"/>
        <dbReference type="ChEBI" id="CHEBI:35235"/>
        <dbReference type="ChEBI" id="CHEBI:57972"/>
        <dbReference type="ChEBI" id="CHEBI:64428"/>
        <dbReference type="EC" id="2.8.1.7"/>
    </reaction>
</comment>
<proteinExistence type="inferred from homology"/>
<evidence type="ECO:0000256" key="3">
    <source>
        <dbReference type="ARBA" id="ARBA00022679"/>
    </source>
</evidence>
<keyword evidence="7" id="KW-0411">Iron-sulfur</keyword>
<dbReference type="PANTHER" id="PTHR11601:SF34">
    <property type="entry name" value="CYSTEINE DESULFURASE"/>
    <property type="match status" value="1"/>
</dbReference>
<dbReference type="GO" id="GO:0031071">
    <property type="term" value="F:cysteine desulfurase activity"/>
    <property type="evidence" value="ECO:0007669"/>
    <property type="project" value="UniProtKB-EC"/>
</dbReference>
<evidence type="ECO:0000256" key="7">
    <source>
        <dbReference type="ARBA" id="ARBA00023014"/>
    </source>
</evidence>
<dbReference type="InterPro" id="IPR000192">
    <property type="entry name" value="Aminotrans_V_dom"/>
</dbReference>
<dbReference type="PIRSF" id="PIRSF005572">
    <property type="entry name" value="NifS"/>
    <property type="match status" value="1"/>
</dbReference>
<dbReference type="PANTHER" id="PTHR11601">
    <property type="entry name" value="CYSTEINE DESULFURYLASE FAMILY MEMBER"/>
    <property type="match status" value="1"/>
</dbReference>
<dbReference type="InterPro" id="IPR015424">
    <property type="entry name" value="PyrdxlP-dep_Trfase"/>
</dbReference>
<accession>A0A077LY48</accession>